<protein>
    <submittedName>
        <fullName evidence="2">Uncharacterized protein</fullName>
    </submittedName>
</protein>
<name>A0AAE3EJ27_9SPIR</name>
<evidence type="ECO:0000313" key="3">
    <source>
        <dbReference type="Proteomes" id="UP001198163"/>
    </source>
</evidence>
<sequence length="142" mass="15506">MKRGLGLIILQVAVALFLLASGVTGLLNSSAGDLEPVVRFLNGLFESRSIVTIMIVVLSVFEIIAGFFLLTELFTTDLRITDMILFIFIILWIANIVLVDFIAPIGGGTIFRNVSSVLRYMSTLSSHLMVLGALILVSRKFA</sequence>
<accession>A0AAE3EJ27</accession>
<keyword evidence="1" id="KW-1133">Transmembrane helix</keyword>
<evidence type="ECO:0000313" key="2">
    <source>
        <dbReference type="EMBL" id="MCD1655366.1"/>
    </source>
</evidence>
<feature type="transmembrane region" description="Helical" evidence="1">
    <location>
        <begin position="83"/>
        <end position="105"/>
    </location>
</feature>
<proteinExistence type="predicted"/>
<feature type="transmembrane region" description="Helical" evidence="1">
    <location>
        <begin position="49"/>
        <end position="71"/>
    </location>
</feature>
<dbReference type="Proteomes" id="UP001198163">
    <property type="component" value="Unassembled WGS sequence"/>
</dbReference>
<feature type="transmembrane region" description="Helical" evidence="1">
    <location>
        <begin position="117"/>
        <end position="137"/>
    </location>
</feature>
<organism evidence="2 3">
    <name type="scientific">Teretinema zuelzerae</name>
    <dbReference type="NCBI Taxonomy" id="156"/>
    <lineage>
        <taxon>Bacteria</taxon>
        <taxon>Pseudomonadati</taxon>
        <taxon>Spirochaetota</taxon>
        <taxon>Spirochaetia</taxon>
        <taxon>Spirochaetales</taxon>
        <taxon>Treponemataceae</taxon>
        <taxon>Teretinema</taxon>
    </lineage>
</organism>
<gene>
    <name evidence="2" type="ORF">K7J14_11740</name>
</gene>
<evidence type="ECO:0000256" key="1">
    <source>
        <dbReference type="SAM" id="Phobius"/>
    </source>
</evidence>
<keyword evidence="1" id="KW-0812">Transmembrane</keyword>
<reference evidence="2" key="1">
    <citation type="submission" date="2021-08" db="EMBL/GenBank/DDBJ databases">
        <title>Comparative analyses of Brucepasteria parasyntrophica and Teretinema zuelzerae.</title>
        <authorList>
            <person name="Song Y."/>
            <person name="Brune A."/>
        </authorList>
    </citation>
    <scope>NUCLEOTIDE SEQUENCE</scope>
    <source>
        <strain evidence="2">DSM 1903</strain>
    </source>
</reference>
<comment type="caution">
    <text evidence="2">The sequence shown here is derived from an EMBL/GenBank/DDBJ whole genome shotgun (WGS) entry which is preliminary data.</text>
</comment>
<keyword evidence="1" id="KW-0472">Membrane</keyword>
<keyword evidence="3" id="KW-1185">Reference proteome</keyword>
<dbReference type="RefSeq" id="WP_230756420.1">
    <property type="nucleotide sequence ID" value="NZ_JAINWA010000003.1"/>
</dbReference>
<dbReference type="EMBL" id="JAINWA010000003">
    <property type="protein sequence ID" value="MCD1655366.1"/>
    <property type="molecule type" value="Genomic_DNA"/>
</dbReference>
<dbReference type="AlphaFoldDB" id="A0AAE3EJ27"/>